<comment type="caution">
    <text evidence="8">The sequence shown here is derived from an EMBL/GenBank/DDBJ whole genome shotgun (WGS) entry which is preliminary data.</text>
</comment>
<dbReference type="Pfam" id="PF03522">
    <property type="entry name" value="SLC12"/>
    <property type="match status" value="1"/>
</dbReference>
<feature type="transmembrane region" description="Helical" evidence="5">
    <location>
        <begin position="44"/>
        <end position="69"/>
    </location>
</feature>
<feature type="transmembrane region" description="Helical" evidence="5">
    <location>
        <begin position="343"/>
        <end position="365"/>
    </location>
</feature>
<dbReference type="InterPro" id="IPR004841">
    <property type="entry name" value="AA-permease/SLC12A_dom"/>
</dbReference>
<dbReference type="PANTHER" id="PTHR11827:SF72">
    <property type="entry name" value="GH08340P"/>
    <property type="match status" value="1"/>
</dbReference>
<evidence type="ECO:0000313" key="9">
    <source>
        <dbReference type="Proteomes" id="UP000654604"/>
    </source>
</evidence>
<feature type="transmembrane region" description="Helical" evidence="5">
    <location>
        <begin position="153"/>
        <end position="170"/>
    </location>
</feature>
<dbReference type="Pfam" id="PF00324">
    <property type="entry name" value="AA_permease"/>
    <property type="match status" value="1"/>
</dbReference>
<evidence type="ECO:0000259" key="6">
    <source>
        <dbReference type="Pfam" id="PF00324"/>
    </source>
</evidence>
<evidence type="ECO:0000256" key="5">
    <source>
        <dbReference type="SAM" id="Phobius"/>
    </source>
</evidence>
<dbReference type="InterPro" id="IPR018491">
    <property type="entry name" value="SLC12_C"/>
</dbReference>
<evidence type="ECO:0000259" key="7">
    <source>
        <dbReference type="Pfam" id="PF03522"/>
    </source>
</evidence>
<dbReference type="RefSeq" id="WP_193800091.1">
    <property type="nucleotide sequence ID" value="NZ_JADEWC010000006.1"/>
</dbReference>
<feature type="transmembrane region" description="Helical" evidence="5">
    <location>
        <begin position="90"/>
        <end position="109"/>
    </location>
</feature>
<sequence length="731" mass="80272">MNVNEQKSSGLSAFGGVYTPSILTILGVIMYLRFGWVVGNVGLLGTFIIVTLSNAITFLTALSVCAIATDRVVKAGGAYYMISRSLGIETGGAVGIPLYIAQALSVALYTLGFAESVTQIVPAWAEYQLYIALAITIGVGVLALTSAEIAIKAQYFIMGAIALSLVSFFLGQPVEETQMELWRSTDQSFWQVFAVFFPAVTGIMAGVNMSGDLKDPSKALPIGTLAAVGTGYVIYMIIPIFLGFRADAQTLIDEPFIMARMSFWGGAIALGVWGATLSSAIGSILGAPRVLQALVRDNIFPKSLSFLGQGAGKNDEPRLGTAVTLGIAVAAVCLGDLNLIAPILTMFFLTTYLVLNASAGIESFLDSPSFRPTFKIHWSLSVTGALGCLGVMFLINAIATIVAAIIVLGIYLYLQRQELQVTWGDSRRGMWMALLRTGIYQVEEEIPDPKNWRPHILTFFHSPQKNWSLVKLADSFNHKGFLTVASVIPERRDYQSKQNLENTVKEYLTKNEVQGLVKIVRSDDTFGIVPKLVESYGIGALTPNTIILGSSTAWLRDDWQGHQDYCQMVSQIHQLNRNILILKQNPTNPLGKHRRIDVWWGGMQANGSLMILLAYLLKNDWHWSRANIYLKLVVGNPNALEPTKNNIRELIQKLNIELIPEVIVSEESSFDDILQENSRGADLIFLGLAPADENFAEYYHSWLKRTENLPTVAFVMAANDFPFEEVLQKEG</sequence>
<feature type="transmembrane region" description="Helical" evidence="5">
    <location>
        <begin position="262"/>
        <end position="287"/>
    </location>
</feature>
<feature type="transmembrane region" description="Helical" evidence="5">
    <location>
        <begin position="219"/>
        <end position="242"/>
    </location>
</feature>
<protein>
    <submittedName>
        <fullName evidence="8">Na-K-Cl cotransporter</fullName>
    </submittedName>
</protein>
<name>A0ABR9V207_9CHRO</name>
<evidence type="ECO:0000256" key="2">
    <source>
        <dbReference type="ARBA" id="ARBA00022692"/>
    </source>
</evidence>
<feature type="transmembrane region" description="Helical" evidence="5">
    <location>
        <begin position="386"/>
        <end position="414"/>
    </location>
</feature>
<evidence type="ECO:0000256" key="1">
    <source>
        <dbReference type="ARBA" id="ARBA00004141"/>
    </source>
</evidence>
<feature type="domain" description="SLC12A transporter C-terminal" evidence="7">
    <location>
        <begin position="468"/>
        <end position="583"/>
    </location>
</feature>
<keyword evidence="3 5" id="KW-1133">Transmembrane helix</keyword>
<reference evidence="8 9" key="1">
    <citation type="submission" date="2020-10" db="EMBL/GenBank/DDBJ databases">
        <authorList>
            <person name="Castelo-Branco R."/>
            <person name="Eusebio N."/>
            <person name="Adriana R."/>
            <person name="Vieira A."/>
            <person name="Brugerolle De Fraissinette N."/>
            <person name="Rezende De Castro R."/>
            <person name="Schneider M.P."/>
            <person name="Vasconcelos V."/>
            <person name="Leao P.N."/>
        </authorList>
    </citation>
    <scope>NUCLEOTIDE SEQUENCE [LARGE SCALE GENOMIC DNA]</scope>
    <source>
        <strain evidence="8 9">LEGE 03274</strain>
    </source>
</reference>
<keyword evidence="4 5" id="KW-0472">Membrane</keyword>
<evidence type="ECO:0000313" key="8">
    <source>
        <dbReference type="EMBL" id="MBE9221913.1"/>
    </source>
</evidence>
<dbReference type="PANTHER" id="PTHR11827">
    <property type="entry name" value="SOLUTE CARRIER FAMILY 12, CATION COTRANSPORTERS"/>
    <property type="match status" value="1"/>
</dbReference>
<dbReference type="Proteomes" id="UP000654604">
    <property type="component" value="Unassembled WGS sequence"/>
</dbReference>
<accession>A0ABR9V207</accession>
<organism evidence="8 9">
    <name type="scientific">Cyanobacterium stanieri LEGE 03274</name>
    <dbReference type="NCBI Taxonomy" id="1828756"/>
    <lineage>
        <taxon>Bacteria</taxon>
        <taxon>Bacillati</taxon>
        <taxon>Cyanobacteriota</taxon>
        <taxon>Cyanophyceae</taxon>
        <taxon>Oscillatoriophycideae</taxon>
        <taxon>Chroococcales</taxon>
        <taxon>Geminocystaceae</taxon>
        <taxon>Cyanobacterium</taxon>
    </lineage>
</organism>
<keyword evidence="2 5" id="KW-0812">Transmembrane</keyword>
<feature type="transmembrane region" description="Helical" evidence="5">
    <location>
        <begin position="12"/>
        <end position="32"/>
    </location>
</feature>
<feature type="transmembrane region" description="Helical" evidence="5">
    <location>
        <begin position="190"/>
        <end position="207"/>
    </location>
</feature>
<dbReference type="Gene3D" id="1.20.1740.10">
    <property type="entry name" value="Amino acid/polyamine transporter I"/>
    <property type="match status" value="1"/>
</dbReference>
<proteinExistence type="predicted"/>
<dbReference type="EMBL" id="JADEWC010000006">
    <property type="protein sequence ID" value="MBE9221913.1"/>
    <property type="molecule type" value="Genomic_DNA"/>
</dbReference>
<evidence type="ECO:0000256" key="4">
    <source>
        <dbReference type="ARBA" id="ARBA00023136"/>
    </source>
</evidence>
<gene>
    <name evidence="8" type="ORF">IQ215_04305</name>
</gene>
<evidence type="ECO:0000256" key="3">
    <source>
        <dbReference type="ARBA" id="ARBA00022989"/>
    </source>
</evidence>
<feature type="domain" description="Amino acid permease/ SLC12A" evidence="6">
    <location>
        <begin position="17"/>
        <end position="426"/>
    </location>
</feature>
<comment type="subcellular location">
    <subcellularLocation>
        <location evidence="1">Membrane</location>
        <topology evidence="1">Multi-pass membrane protein</topology>
    </subcellularLocation>
</comment>
<dbReference type="InterPro" id="IPR004842">
    <property type="entry name" value="SLC12A_fam"/>
</dbReference>
<keyword evidence="9" id="KW-1185">Reference proteome</keyword>
<feature type="transmembrane region" description="Helical" evidence="5">
    <location>
        <begin position="129"/>
        <end position="146"/>
    </location>
</feature>